<dbReference type="InterPro" id="IPR001098">
    <property type="entry name" value="DNA-dir_DNA_pol_A_palm_dom"/>
</dbReference>
<name>A0AAD9MME5_PROWI</name>
<keyword evidence="8" id="KW-1185">Reference proteome</keyword>
<keyword evidence="1" id="KW-0547">Nucleotide-binding</keyword>
<feature type="transmembrane region" description="Helical" evidence="4">
    <location>
        <begin position="102"/>
        <end position="122"/>
    </location>
</feature>
<dbReference type="GO" id="GO:0006302">
    <property type="term" value="P:double-strand break repair"/>
    <property type="evidence" value="ECO:0007669"/>
    <property type="project" value="TreeGrafter"/>
</dbReference>
<evidence type="ECO:0000256" key="4">
    <source>
        <dbReference type="SAM" id="Phobius"/>
    </source>
</evidence>
<feature type="transmembrane region" description="Helical" evidence="4">
    <location>
        <begin position="22"/>
        <end position="41"/>
    </location>
</feature>
<evidence type="ECO:0000259" key="5">
    <source>
        <dbReference type="PROSITE" id="PS51192"/>
    </source>
</evidence>
<evidence type="ECO:0008006" key="9">
    <source>
        <dbReference type="Google" id="ProtNLM"/>
    </source>
</evidence>
<evidence type="ECO:0000256" key="3">
    <source>
        <dbReference type="SAM" id="MobiDB-lite"/>
    </source>
</evidence>
<dbReference type="PRINTS" id="PR00868">
    <property type="entry name" value="DNAPOLI"/>
</dbReference>
<dbReference type="PANTHER" id="PTHR10133">
    <property type="entry name" value="DNA POLYMERASE I"/>
    <property type="match status" value="1"/>
</dbReference>
<dbReference type="InterPro" id="IPR011545">
    <property type="entry name" value="DEAD/DEAH_box_helicase_dom"/>
</dbReference>
<dbReference type="Pfam" id="PF00476">
    <property type="entry name" value="DNA_pol_A"/>
    <property type="match status" value="1"/>
</dbReference>
<dbReference type="InterPro" id="IPR048960">
    <property type="entry name" value="POLQ-like_helical"/>
</dbReference>
<dbReference type="GO" id="GO:0003677">
    <property type="term" value="F:DNA binding"/>
    <property type="evidence" value="ECO:0007669"/>
    <property type="project" value="InterPro"/>
</dbReference>
<keyword evidence="4" id="KW-1133">Transmembrane helix</keyword>
<dbReference type="InterPro" id="IPR027417">
    <property type="entry name" value="P-loop_NTPase"/>
</dbReference>
<dbReference type="InterPro" id="IPR001650">
    <property type="entry name" value="Helicase_C-like"/>
</dbReference>
<proteinExistence type="predicted"/>
<feature type="domain" description="Helicase ATP-binding" evidence="5">
    <location>
        <begin position="218"/>
        <end position="437"/>
    </location>
</feature>
<dbReference type="InterPro" id="IPR014001">
    <property type="entry name" value="Helicase_ATP-bd"/>
</dbReference>
<protein>
    <recommendedName>
        <fullName evidence="9">DNA-directed DNA polymerase</fullName>
    </recommendedName>
</protein>
<feature type="domain" description="Helicase C-terminal" evidence="6">
    <location>
        <begin position="442"/>
        <end position="633"/>
    </location>
</feature>
<dbReference type="PROSITE" id="PS51194">
    <property type="entry name" value="HELICASE_CTER"/>
    <property type="match status" value="1"/>
</dbReference>
<feature type="transmembrane region" description="Helical" evidence="4">
    <location>
        <begin position="167"/>
        <end position="186"/>
    </location>
</feature>
<feature type="compositionally biased region" description="Gly residues" evidence="3">
    <location>
        <begin position="911"/>
        <end position="920"/>
    </location>
</feature>
<evidence type="ECO:0000256" key="2">
    <source>
        <dbReference type="ARBA" id="ARBA00022840"/>
    </source>
</evidence>
<dbReference type="CDD" id="cd18795">
    <property type="entry name" value="SF2_C_Ski2"/>
    <property type="match status" value="1"/>
</dbReference>
<dbReference type="GO" id="GO:0006261">
    <property type="term" value="P:DNA-templated DNA replication"/>
    <property type="evidence" value="ECO:0007669"/>
    <property type="project" value="InterPro"/>
</dbReference>
<sequence>MDWKDGTPVKPRELPLYHFDRFFRRAGSGIVLAVLGLRWLFTVAEPDAFHAPQMTIPAAMYAAHAVLRLALYGLHEAGLIFNPRAWGPEVAKEAPHIMSDHILLAASVLAGLASEATLPLLSVRGSLSRVGRGWLLFHVSLATSLAFLVSLESYFTTRYFHPPVENAIGLVVGAILFQAPTVLFNLNHLQAYLPQHVAAAFALGHSLLPWQVDCLAQPGVLSAGRGLVLSAPTSAGKSLVAEVLPYKSLCEEKAARCRQLLAPLGRAVVECWGGKHRLGADKRSRDKQRGALIVATIEKANTLLVDVLRRGLSPSDAFHCIVVDELHILDEGQRGATLELLLTKLAFFQRKHPAEGQFPPCAASREQRLRDLREHWAADAEGVVADRVDQEISPATLSGSPGSSVPPPPLQLIGMSATLPNATALSDWLGTGLYTCSTRPVPLRQYIQKSGSDGRPQVWEAAAIGRSDCVAELRLTLAPLVNLGVAFHHGDLGAAERAVVESGFRTGAIKVLVATSTLAAGVNLPARRVIFKHAYLCTPARDNWLTCARYCQMAGRAGRLGLDECGEAYLLADGKVPETHLVGLARGCAGDAPKASPRKAADEGFMARALLEAIAAGIVLSARGVQLFVESSLLRALCGPAVATAVAKQALRWLCREALLISWSAEREEWELTKLGAAAAQGFLEPQDVALLKEDLEAARHGLVLSSDLHLCYLCVPMRYAVPPNWAVLWRCLSTLPGHDRRVAQIVGLSQRHVLERCRAGGRGANVAGPAPSESGRISPTGAADAQGARERVCCRFFAALLLRDLVAREPVKAIARRYGVRSQQTLPGLQEESSKYAAGIASFAGALGWTDLAAVLQQFRQRLGQVAVERLGEVPGLRPAHARLLQAAGLATPRDVLGADDERIRAALGGCGGGAGGTGTPAIRPPSATSDREGRSADATPAMRPPSVTGHRQRRFGDEKRACVGIAFHLCRGAVVARWGDLRRVPGSLVPGAETERQSDEDREASVLFIAGFALCWDVGRRLEYFMLTPDTAPGLTALLNHPRVVLTCPALVQHLLRTEPAVARLLATMEHRGVLFDAARAGQLLDRLRRHIDGVRSKLARLGCSCDPASSRDVARLLFRDLGVAPPASAGTSVIHLSTKVALIGGGASVLAELMGRPDLPAKARSAVQLIQEHRKASESASCLEGLVRLAGAAELAGPELPFLKLLRASWYQMGTPTGRIISEEPNLQCMPRPHAMGEAGSINVRSCLVARPGCLFIAADYKQLEYRLMAHLSKDQTLISALQDRAQDPFIQLSCVLYSLTPDTVTPDVRAKTKQLTYAILYGLGDQALARALACSPAEAGASRRRVMRSLGTIGAWQQDCLLRARQTGYIEGSAADVVKSAMARFQRRSSATLPSCRLVLQVHDELVFEAPIEAQDARDSSAPVFPGARST</sequence>
<feature type="transmembrane region" description="Helical" evidence="4">
    <location>
        <begin position="61"/>
        <end position="81"/>
    </location>
</feature>
<gene>
    <name evidence="7" type="ORF">QBZ16_005027</name>
</gene>
<dbReference type="SUPFAM" id="SSF52540">
    <property type="entry name" value="P-loop containing nucleoside triphosphate hydrolases"/>
    <property type="match status" value="1"/>
</dbReference>
<reference evidence="7" key="1">
    <citation type="submission" date="2021-01" db="EMBL/GenBank/DDBJ databases">
        <authorList>
            <person name="Eckstrom K.M.E."/>
        </authorList>
    </citation>
    <scope>NUCLEOTIDE SEQUENCE</scope>
    <source>
        <strain evidence="7">UVCC 0001</strain>
    </source>
</reference>
<dbReference type="SUPFAM" id="SSF158702">
    <property type="entry name" value="Sec63 N-terminal domain-like"/>
    <property type="match status" value="1"/>
</dbReference>
<dbReference type="InterPro" id="IPR002298">
    <property type="entry name" value="DNA_polymerase_A"/>
</dbReference>
<dbReference type="PANTHER" id="PTHR10133:SF62">
    <property type="entry name" value="DNA POLYMERASE THETA"/>
    <property type="match status" value="1"/>
</dbReference>
<dbReference type="GO" id="GO:0003887">
    <property type="term" value="F:DNA-directed DNA polymerase activity"/>
    <property type="evidence" value="ECO:0007669"/>
    <property type="project" value="InterPro"/>
</dbReference>
<evidence type="ECO:0000313" key="8">
    <source>
        <dbReference type="Proteomes" id="UP001255856"/>
    </source>
</evidence>
<dbReference type="SMART" id="SM00487">
    <property type="entry name" value="DEXDc"/>
    <property type="match status" value="1"/>
</dbReference>
<dbReference type="GO" id="GO:0005524">
    <property type="term" value="F:ATP binding"/>
    <property type="evidence" value="ECO:0007669"/>
    <property type="project" value="UniProtKB-KW"/>
</dbReference>
<dbReference type="PROSITE" id="PS51192">
    <property type="entry name" value="HELICASE_ATP_BIND_1"/>
    <property type="match status" value="1"/>
</dbReference>
<dbReference type="Gene3D" id="3.30.70.370">
    <property type="match status" value="1"/>
</dbReference>
<evidence type="ECO:0000256" key="1">
    <source>
        <dbReference type="ARBA" id="ARBA00022741"/>
    </source>
</evidence>
<organism evidence="7 8">
    <name type="scientific">Prototheca wickerhamii</name>
    <dbReference type="NCBI Taxonomy" id="3111"/>
    <lineage>
        <taxon>Eukaryota</taxon>
        <taxon>Viridiplantae</taxon>
        <taxon>Chlorophyta</taxon>
        <taxon>core chlorophytes</taxon>
        <taxon>Trebouxiophyceae</taxon>
        <taxon>Chlorellales</taxon>
        <taxon>Chlorellaceae</taxon>
        <taxon>Prototheca</taxon>
    </lineage>
</organism>
<accession>A0AAD9MME5</accession>
<dbReference type="Gene3D" id="3.40.50.300">
    <property type="entry name" value="P-loop containing nucleotide triphosphate hydrolases"/>
    <property type="match status" value="2"/>
</dbReference>
<dbReference type="Pfam" id="PF21099">
    <property type="entry name" value="POLQ_helical"/>
    <property type="match status" value="1"/>
</dbReference>
<dbReference type="EMBL" id="JASFZW010000008">
    <property type="protein sequence ID" value="KAK2076801.1"/>
    <property type="molecule type" value="Genomic_DNA"/>
</dbReference>
<dbReference type="SMART" id="SM00482">
    <property type="entry name" value="POLAc"/>
    <property type="match status" value="1"/>
</dbReference>
<dbReference type="Gene3D" id="1.10.150.20">
    <property type="entry name" value="5' to 3' exonuclease, C-terminal subdomain"/>
    <property type="match status" value="1"/>
</dbReference>
<dbReference type="SUPFAM" id="SSF56672">
    <property type="entry name" value="DNA/RNA polymerases"/>
    <property type="match status" value="1"/>
</dbReference>
<feature type="region of interest" description="Disordered" evidence="3">
    <location>
        <begin position="911"/>
        <end position="955"/>
    </location>
</feature>
<evidence type="ECO:0000313" key="7">
    <source>
        <dbReference type="EMBL" id="KAK2076801.1"/>
    </source>
</evidence>
<dbReference type="SMART" id="SM00490">
    <property type="entry name" value="HELICc"/>
    <property type="match status" value="1"/>
</dbReference>
<dbReference type="Proteomes" id="UP001255856">
    <property type="component" value="Unassembled WGS sequence"/>
</dbReference>
<dbReference type="Gene3D" id="1.10.3380.20">
    <property type="match status" value="1"/>
</dbReference>
<evidence type="ECO:0000259" key="6">
    <source>
        <dbReference type="PROSITE" id="PS51194"/>
    </source>
</evidence>
<keyword evidence="4" id="KW-0812">Transmembrane</keyword>
<keyword evidence="4" id="KW-0472">Membrane</keyword>
<keyword evidence="2" id="KW-0067">ATP-binding</keyword>
<feature type="transmembrane region" description="Helical" evidence="4">
    <location>
        <begin position="134"/>
        <end position="155"/>
    </location>
</feature>
<dbReference type="Pfam" id="PF00271">
    <property type="entry name" value="Helicase_C"/>
    <property type="match status" value="1"/>
</dbReference>
<dbReference type="InterPro" id="IPR043502">
    <property type="entry name" value="DNA/RNA_pol_sf"/>
</dbReference>
<dbReference type="Pfam" id="PF00270">
    <property type="entry name" value="DEAD"/>
    <property type="match status" value="1"/>
</dbReference>
<comment type="caution">
    <text evidence="7">The sequence shown here is derived from an EMBL/GenBank/DDBJ whole genome shotgun (WGS) entry which is preliminary data.</text>
</comment>